<dbReference type="AlphaFoldDB" id="A0A8J1JJU9"/>
<reference evidence="4" key="1">
    <citation type="submission" date="2025-08" db="UniProtKB">
        <authorList>
            <consortium name="RefSeq"/>
        </authorList>
    </citation>
    <scope>IDENTIFICATION</scope>
    <source>
        <strain evidence="4">Nigerian</strain>
        <tissue evidence="4">Liver and blood</tissue>
    </source>
</reference>
<accession>A0A8J1JJU9</accession>
<gene>
    <name evidence="4 5" type="primary">LOC116410447</name>
</gene>
<dbReference type="RefSeq" id="XP_031756921.1">
    <property type="nucleotide sequence ID" value="XM_031901061.1"/>
</dbReference>
<dbReference type="Xenbase" id="XB-GENE-29096171">
    <property type="gene designation" value="LOC116410447"/>
</dbReference>
<organism evidence="3 4">
    <name type="scientific">Xenopus tropicalis</name>
    <name type="common">Western clawed frog</name>
    <name type="synonym">Silurana tropicalis</name>
    <dbReference type="NCBI Taxonomy" id="8364"/>
    <lineage>
        <taxon>Eukaryota</taxon>
        <taxon>Metazoa</taxon>
        <taxon>Chordata</taxon>
        <taxon>Craniata</taxon>
        <taxon>Vertebrata</taxon>
        <taxon>Euteleostomi</taxon>
        <taxon>Amphibia</taxon>
        <taxon>Batrachia</taxon>
        <taxon>Anura</taxon>
        <taxon>Pipoidea</taxon>
        <taxon>Pipidae</taxon>
        <taxon>Xenopodinae</taxon>
        <taxon>Xenopus</taxon>
        <taxon>Silurana</taxon>
    </lineage>
</organism>
<evidence type="ECO:0000313" key="4">
    <source>
        <dbReference type="RefSeq" id="XP_031756921.1"/>
    </source>
</evidence>
<feature type="transmembrane region" description="Helical" evidence="2">
    <location>
        <begin position="93"/>
        <end position="115"/>
    </location>
</feature>
<feature type="compositionally biased region" description="Basic and acidic residues" evidence="1">
    <location>
        <begin position="311"/>
        <end position="320"/>
    </location>
</feature>
<dbReference type="Proteomes" id="UP000008143">
    <property type="component" value="Chromosome 4"/>
</dbReference>
<feature type="region of interest" description="Disordered" evidence="1">
    <location>
        <begin position="176"/>
        <end position="225"/>
    </location>
</feature>
<feature type="region of interest" description="Disordered" evidence="1">
    <location>
        <begin position="543"/>
        <end position="566"/>
    </location>
</feature>
<name>A0A8J1JJU9_XENTR</name>
<evidence type="ECO:0000256" key="2">
    <source>
        <dbReference type="SAM" id="Phobius"/>
    </source>
</evidence>
<feature type="region of interest" description="Disordered" evidence="1">
    <location>
        <begin position="299"/>
        <end position="422"/>
    </location>
</feature>
<feature type="compositionally biased region" description="Basic and acidic residues" evidence="1">
    <location>
        <begin position="395"/>
        <end position="413"/>
    </location>
</feature>
<keyword evidence="3" id="KW-1185">Reference proteome</keyword>
<keyword evidence="2" id="KW-0472">Membrane</keyword>
<proteinExistence type="predicted"/>
<dbReference type="AGR" id="Xenbase:XB-GENE-29096171"/>
<feature type="transmembrane region" description="Helical" evidence="2">
    <location>
        <begin position="31"/>
        <end position="50"/>
    </location>
</feature>
<keyword evidence="2" id="KW-0812">Transmembrane</keyword>
<evidence type="ECO:0000313" key="5">
    <source>
        <dbReference type="Xenbase" id="XB-GENE-29096171"/>
    </source>
</evidence>
<dbReference type="GeneID" id="116410447"/>
<protein>
    <submittedName>
        <fullName evidence="4">Calpastatin-like</fullName>
    </submittedName>
</protein>
<evidence type="ECO:0000256" key="1">
    <source>
        <dbReference type="SAM" id="MobiDB-lite"/>
    </source>
</evidence>
<evidence type="ECO:0000313" key="3">
    <source>
        <dbReference type="Proteomes" id="UP000008143"/>
    </source>
</evidence>
<dbReference type="KEGG" id="xtr:116410447"/>
<feature type="compositionally biased region" description="Basic and acidic residues" evidence="1">
    <location>
        <begin position="334"/>
        <end position="347"/>
    </location>
</feature>
<feature type="compositionally biased region" description="Basic residues" evidence="1">
    <location>
        <begin position="193"/>
        <end position="202"/>
    </location>
</feature>
<keyword evidence="2" id="KW-1133">Transmembrane helix</keyword>
<sequence length="566" mass="64065">MSLYVFSSNIFLFISQKQNYKSNMILNRMKIIYIYLIKYMIIVGVIVQCIQPAFATPIKRVQVTEPPKQITVNASHLEEGNGHRTGNKFNYKVIIIEAVMMVAIALLGAVGWFLYYKLKTKETINNKPKGTEESQTKLLISKITWFTWFSAKCSLELLTLLYHKLRKKKPIYDEEKAIEKSQPKPSTTLSSKDKKKKTKKEKKNAPVNKSVVQPEDLSKEPEHVAPVSVISAEQEHEESASVSMPPIIPEVYKPAVESEKETCSKVKYKRITVLTWIEEITDDEDDEVSHTHQIKECQKEIPVALKPKMRQVTEPKKDPELPVATAKPKTIPDGLKRKTTEPKKDPELPVATAKPKTTPDGLKRQATEPKKDPQLAVSTAKPKDGLKASKKKTVKHEAPDIKPKPEKPTEDKLPVVPECQELPKPNCASQFLKDIMRNQLGTDKDQDPETVWKSILKGNGKVYEQKLESKAKISPKLSKELQEHFQKHRASKTSICTGVGSSDALLAHPQDIPGAYKTTLTRTYIGSRDKPIVPSEVLRQTIEDRQSRTQNQHEVIHVAKPQQQTE</sequence>
<feature type="compositionally biased region" description="Basic and acidic residues" evidence="1">
    <location>
        <begin position="361"/>
        <end position="373"/>
    </location>
</feature>